<evidence type="ECO:0000313" key="3">
    <source>
        <dbReference type="Proteomes" id="UP001175228"/>
    </source>
</evidence>
<dbReference type="AlphaFoldDB" id="A0AA39PZY3"/>
<protein>
    <submittedName>
        <fullName evidence="2">Uncharacterized protein</fullName>
    </submittedName>
</protein>
<keyword evidence="3" id="KW-1185">Reference proteome</keyword>
<feature type="region of interest" description="Disordered" evidence="1">
    <location>
        <begin position="96"/>
        <end position="152"/>
    </location>
</feature>
<feature type="compositionally biased region" description="Polar residues" evidence="1">
    <location>
        <begin position="114"/>
        <end position="128"/>
    </location>
</feature>
<feature type="region of interest" description="Disordered" evidence="1">
    <location>
        <begin position="484"/>
        <end position="519"/>
    </location>
</feature>
<feature type="compositionally biased region" description="Low complexity" evidence="1">
    <location>
        <begin position="99"/>
        <end position="113"/>
    </location>
</feature>
<reference evidence="2" key="1">
    <citation type="submission" date="2023-06" db="EMBL/GenBank/DDBJ databases">
        <authorList>
            <consortium name="Lawrence Berkeley National Laboratory"/>
            <person name="Ahrendt S."/>
            <person name="Sahu N."/>
            <person name="Indic B."/>
            <person name="Wong-Bajracharya J."/>
            <person name="Merenyi Z."/>
            <person name="Ke H.-M."/>
            <person name="Monk M."/>
            <person name="Kocsube S."/>
            <person name="Drula E."/>
            <person name="Lipzen A."/>
            <person name="Balint B."/>
            <person name="Henrissat B."/>
            <person name="Andreopoulos B."/>
            <person name="Martin F.M."/>
            <person name="Harder C.B."/>
            <person name="Rigling D."/>
            <person name="Ford K.L."/>
            <person name="Foster G.D."/>
            <person name="Pangilinan J."/>
            <person name="Papanicolaou A."/>
            <person name="Barry K."/>
            <person name="LaButti K."/>
            <person name="Viragh M."/>
            <person name="Koriabine M."/>
            <person name="Yan M."/>
            <person name="Riley R."/>
            <person name="Champramary S."/>
            <person name="Plett K.L."/>
            <person name="Tsai I.J."/>
            <person name="Slot J."/>
            <person name="Sipos G."/>
            <person name="Plett J."/>
            <person name="Nagy L.G."/>
            <person name="Grigoriev I.V."/>
        </authorList>
    </citation>
    <scope>NUCLEOTIDE SEQUENCE</scope>
    <source>
        <strain evidence="2">HWK02</strain>
    </source>
</reference>
<comment type="caution">
    <text evidence="2">The sequence shown here is derived from an EMBL/GenBank/DDBJ whole genome shotgun (WGS) entry which is preliminary data.</text>
</comment>
<proteinExistence type="predicted"/>
<accession>A0AA39PZY3</accession>
<evidence type="ECO:0000256" key="1">
    <source>
        <dbReference type="SAM" id="MobiDB-lite"/>
    </source>
</evidence>
<name>A0AA39PZY3_9AGAR</name>
<feature type="compositionally biased region" description="Polar residues" evidence="1">
    <location>
        <begin position="141"/>
        <end position="150"/>
    </location>
</feature>
<gene>
    <name evidence="2" type="ORF">EDD18DRAFT_1108327</name>
</gene>
<feature type="compositionally biased region" description="Acidic residues" evidence="1">
    <location>
        <begin position="492"/>
        <end position="510"/>
    </location>
</feature>
<dbReference type="EMBL" id="JAUEPU010000026">
    <property type="protein sequence ID" value="KAK0493115.1"/>
    <property type="molecule type" value="Genomic_DNA"/>
</dbReference>
<evidence type="ECO:0000313" key="2">
    <source>
        <dbReference type="EMBL" id="KAK0493115.1"/>
    </source>
</evidence>
<sequence length="601" mass="68108">MPFQHITNRPRNIERHEPTFTELLNSPNYVFPVDYGGATFRFLGDPTPQDWIYASNGFNSTNEGALSFNSDSFNGVMFPQPTTSSQLAFSQEWNKDLAQTQSSQDRSQTQSNSLGTTSMTSTNLPSSEQTKDSLLPELHSQRSAPTVNNIETHERGTAAIIVDNEICDRRSPTTIDVDNNNEDKNYDQTWASRNPEKPVILKQQRQLQKGQNGEVRKIRESEQCEQWMKMAEEIDTTQDRYHEELKGIATKYDQSFEAIINLVSYSSRYKKHRMPSLYLAKVSAKAEEVNKEKCIGNKVPLARIREMIQEEEEHSLHGGLTREEEEALLEHLKEKREVKVQGARQSHEGAAEDCRQINGLAHHTSAHFVGFVSCSDIHDKFPPALITDSLASLSFFKCIIVILLCPEFKYECSRRLKYCQILVYQAKLTGFAIWMNYVHYNMDIIAQHHVQLEGWSMGIKFKKLANLKNLQDLQQLKSKGKKAVITGRNVEDSGESDEGSAGEGSEDEAPPTEIEAGNDYSAEKVGNDDLLVMSAGVRWQWRPMASGQCSKYLCDESGKHLSFISAKEYTTNSTKLSASKFMNRDINLRYGINTFSHLVLD</sequence>
<dbReference type="Proteomes" id="UP001175228">
    <property type="component" value="Unassembled WGS sequence"/>
</dbReference>
<organism evidence="2 3">
    <name type="scientific">Armillaria luteobubalina</name>
    <dbReference type="NCBI Taxonomy" id="153913"/>
    <lineage>
        <taxon>Eukaryota</taxon>
        <taxon>Fungi</taxon>
        <taxon>Dikarya</taxon>
        <taxon>Basidiomycota</taxon>
        <taxon>Agaricomycotina</taxon>
        <taxon>Agaricomycetes</taxon>
        <taxon>Agaricomycetidae</taxon>
        <taxon>Agaricales</taxon>
        <taxon>Marasmiineae</taxon>
        <taxon>Physalacriaceae</taxon>
        <taxon>Armillaria</taxon>
    </lineage>
</organism>